<gene>
    <name evidence="1" type="ORF">E5358_07190</name>
</gene>
<reference evidence="1" key="1">
    <citation type="submission" date="2019-04" db="EMBL/GenBank/DDBJ databases">
        <title>Microbes associate with the intestines of laboratory mice.</title>
        <authorList>
            <person name="Navarre W."/>
            <person name="Wong E."/>
            <person name="Huang K."/>
            <person name="Tropini C."/>
            <person name="Ng K."/>
            <person name="Yu B."/>
        </authorList>
    </citation>
    <scope>NUCLEOTIDE SEQUENCE</scope>
    <source>
        <strain evidence="1">NM73_A23</strain>
    </source>
</reference>
<sequence length="837" mass="98226">MTLSLDIHYVTHIGEDLRVNILKPDGSYEQHRMQTDDGHVWSIRLTTEETTAGYIDYFYTLHRMTTELRREWCMITHRLETIGDRDSTYICHDLWHDMPDDAHLYSSAFTECVNNREHSMSPKADSNSAIRLKIRAPQLRKGERLFISGNCNILGNWNPDNALPMYEHENNEWVATVDTTDIQLQDIELKFIIKHNNPDHINSIIWETGDNRRLNIPTINGNEIIVIELPRASFDRHDQKLAGTAVPVFSLRSEGSFGVGDFGDLQLMTDWVACTGQRVLQVLPVNDTTLDHSWQDSYPYSCISIFALHPMYCDLRRLPQIKDKGLRTRFESLRKELNALPKVDYVRVNDAKNEYLHIVFEQEGKTVLSTKEFKEWFAEEEEWLVPYAQYSVLRDKFRTPNYNDWADHNVWNEDDRPALTNPRTKAYKEVAYHYFVQYMLAMQLKAAHRHARAKSVILKGDIPIGVNRCGCDAWMEPRYFNLDGQAGAPPDFFSSDGQNWGFPTYNWDEMLKDDCRWWVRRFSNMAKYFDAYRIDHVLGFFRIWEIPGSCKYGLLGQFSPSLGMTVDEIAGYGLRFSPSMLGEGMEDEREKARESLFLRDHKRHDLYHPRISSHGSPCHERLSQQEKDGYNRLYDDYFYRRNNHFWYTEAMKKLPQLVNATRMLVCAEDLGMVPDCVPWVMDELKILSLEIQTMPKEPFVRFGILEHNPYRSVCTISSHDTETMRMWWDEDRERTNDYYHNTMHHGGDAPHPLPGWLAKDIIYRHLACPSMLCILTLQDWLATDERLRLADASEERINIPANPHHYWRYRMHLNIEQLLAAKEFNRSLKEMVDASGR</sequence>
<name>A0AC61QQH7_9BACT</name>
<evidence type="ECO:0000313" key="1">
    <source>
        <dbReference type="EMBL" id="TGX82324.1"/>
    </source>
</evidence>
<proteinExistence type="predicted"/>
<evidence type="ECO:0000313" key="2">
    <source>
        <dbReference type="Proteomes" id="UP000308886"/>
    </source>
</evidence>
<accession>A0AC61QQH7</accession>
<keyword evidence="2" id="KW-1185">Reference proteome</keyword>
<organism evidence="1 2">
    <name type="scientific">Palleniella muris</name>
    <dbReference type="NCBI Taxonomy" id="3038145"/>
    <lineage>
        <taxon>Bacteria</taxon>
        <taxon>Pseudomonadati</taxon>
        <taxon>Bacteroidota</taxon>
        <taxon>Bacteroidia</taxon>
        <taxon>Bacteroidales</taxon>
        <taxon>Prevotellaceae</taxon>
        <taxon>Palleniella</taxon>
    </lineage>
</organism>
<dbReference type="EMBL" id="SRZC01000010">
    <property type="protein sequence ID" value="TGX82324.1"/>
    <property type="molecule type" value="Genomic_DNA"/>
</dbReference>
<protein>
    <submittedName>
        <fullName evidence="1">4-alpha-glucanotransferase</fullName>
    </submittedName>
</protein>
<dbReference type="Proteomes" id="UP000308886">
    <property type="component" value="Unassembled WGS sequence"/>
</dbReference>
<comment type="caution">
    <text evidence="1">The sequence shown here is derived from an EMBL/GenBank/DDBJ whole genome shotgun (WGS) entry which is preliminary data.</text>
</comment>